<evidence type="ECO:0000313" key="2">
    <source>
        <dbReference type="Proteomes" id="UP000199073"/>
    </source>
</evidence>
<reference evidence="1 2" key="1">
    <citation type="submission" date="2016-10" db="EMBL/GenBank/DDBJ databases">
        <authorList>
            <person name="de Groot N.N."/>
        </authorList>
    </citation>
    <scope>NUCLEOTIDE SEQUENCE [LARGE SCALE GENOMIC DNA]</scope>
    <source>
        <strain evidence="1 2">DSM 12130</strain>
    </source>
</reference>
<dbReference type="Proteomes" id="UP000199073">
    <property type="component" value="Unassembled WGS sequence"/>
</dbReference>
<keyword evidence="2" id="KW-1185">Reference proteome</keyword>
<name>A0A1H0VI36_9BACT</name>
<sequence length="151" mass="16654">MQDAIVTIDEAAGTFTFNEKIMEAMEDVDKRVSAFLDSLTSEQFSRALQTIVEVSGAVIEGVTLIGRAFLTLFDALHPLGPMLVKVTSATFLLSATMKTLKFAFGLPFNTLKSLGVALESLTKLREASWLSKLKILLHLYRNSGRRLKNNT</sequence>
<dbReference type="EMBL" id="FNJI01000050">
    <property type="protein sequence ID" value="SDP77825.1"/>
    <property type="molecule type" value="Genomic_DNA"/>
</dbReference>
<organism evidence="1 2">
    <name type="scientific">Desulforhopalus singaporensis</name>
    <dbReference type="NCBI Taxonomy" id="91360"/>
    <lineage>
        <taxon>Bacteria</taxon>
        <taxon>Pseudomonadati</taxon>
        <taxon>Thermodesulfobacteriota</taxon>
        <taxon>Desulfobulbia</taxon>
        <taxon>Desulfobulbales</taxon>
        <taxon>Desulfocapsaceae</taxon>
        <taxon>Desulforhopalus</taxon>
    </lineage>
</organism>
<dbReference type="AlphaFoldDB" id="A0A1H0VI36"/>
<evidence type="ECO:0000313" key="1">
    <source>
        <dbReference type="EMBL" id="SDP77825.1"/>
    </source>
</evidence>
<accession>A0A1H0VI36</accession>
<protein>
    <submittedName>
        <fullName evidence="1">Uncharacterized protein</fullName>
    </submittedName>
</protein>
<proteinExistence type="predicted"/>
<gene>
    <name evidence="1" type="ORF">SAMN05660330_04073</name>
</gene>